<protein>
    <recommendedName>
        <fullName evidence="3">Histidine kinase</fullName>
    </recommendedName>
</protein>
<organism evidence="1 2">
    <name type="scientific">Lachnoclostridium phytofermentans (strain ATCC 700394 / DSM 18823 / ISDg)</name>
    <name type="common">Clostridium phytofermentans</name>
    <dbReference type="NCBI Taxonomy" id="357809"/>
    <lineage>
        <taxon>Bacteria</taxon>
        <taxon>Bacillati</taxon>
        <taxon>Bacillota</taxon>
        <taxon>Clostridia</taxon>
        <taxon>Lachnospirales</taxon>
        <taxon>Lachnospiraceae</taxon>
    </lineage>
</organism>
<gene>
    <name evidence="1" type="ordered locus">Cphy_0852</name>
</gene>
<evidence type="ECO:0000313" key="2">
    <source>
        <dbReference type="Proteomes" id="UP000000370"/>
    </source>
</evidence>
<name>A9KLA9_LACP7</name>
<accession>A9KLA9</accession>
<dbReference type="STRING" id="357809.Cphy_0852"/>
<keyword evidence="2" id="KW-1185">Reference proteome</keyword>
<dbReference type="Proteomes" id="UP000000370">
    <property type="component" value="Chromosome"/>
</dbReference>
<dbReference type="KEGG" id="cpy:Cphy_0852"/>
<proteinExistence type="predicted"/>
<sequence length="230" mass="27456">MALRRKKGLFYLFTQLSSNLTMPSDLRSIFISLEEGFFLFNSKDEIIEANSKGKKIYQYKDFKLYDIIFYLLHNQTHGEREEILTNIKKRKDEVTFECLLEGRAYLVTIFFVNNIKDLLLYTNVIIHETTNEKQLELQKQNDTLFQSIELYKKQLQIINTLEEERARLQLLQTIQNSILVRVEDVMNQVHELREDENFDEKTWQLQLNNLAEEIRKIILEVRTSVVNLKV</sequence>
<reference evidence="2" key="1">
    <citation type="submission" date="2007-11" db="EMBL/GenBank/DDBJ databases">
        <title>Complete genome sequence of Clostridium phytofermentans ISDg.</title>
        <authorList>
            <person name="Leschine S.B."/>
            <person name="Warnick T.A."/>
            <person name="Blanchard J.L."/>
            <person name="Schnell D.J."/>
            <person name="Petit E.L."/>
            <person name="LaTouf W.G."/>
            <person name="Copeland A."/>
            <person name="Lucas S."/>
            <person name="Lapidus A."/>
            <person name="Barry K."/>
            <person name="Glavina del Rio T."/>
            <person name="Dalin E."/>
            <person name="Tice H."/>
            <person name="Pitluck S."/>
            <person name="Kiss H."/>
            <person name="Brettin T."/>
            <person name="Bruce D."/>
            <person name="Detter J.C."/>
            <person name="Han C."/>
            <person name="Kuske C."/>
            <person name="Schmutz J."/>
            <person name="Larimer F."/>
            <person name="Land M."/>
            <person name="Hauser L."/>
            <person name="Kyrpides N."/>
            <person name="Kim E.A."/>
            <person name="Richardson P."/>
        </authorList>
    </citation>
    <scope>NUCLEOTIDE SEQUENCE [LARGE SCALE GENOMIC DNA]</scope>
    <source>
        <strain evidence="2">ATCC 700394 / DSM 18823 / ISDg</strain>
    </source>
</reference>
<dbReference type="Gene3D" id="3.30.450.20">
    <property type="entry name" value="PAS domain"/>
    <property type="match status" value="1"/>
</dbReference>
<dbReference type="EMBL" id="CP000885">
    <property type="protein sequence ID" value="ABX41238.1"/>
    <property type="molecule type" value="Genomic_DNA"/>
</dbReference>
<dbReference type="HOGENOM" id="CLU_1203127_0_0_9"/>
<evidence type="ECO:0008006" key="3">
    <source>
        <dbReference type="Google" id="ProtNLM"/>
    </source>
</evidence>
<dbReference type="AlphaFoldDB" id="A9KLA9"/>
<dbReference type="RefSeq" id="WP_012198883.1">
    <property type="nucleotide sequence ID" value="NC_010001.1"/>
</dbReference>
<evidence type="ECO:0000313" key="1">
    <source>
        <dbReference type="EMBL" id="ABX41238.1"/>
    </source>
</evidence>